<keyword evidence="2" id="KW-1185">Reference proteome</keyword>
<organism evidence="1 2">
    <name type="scientific">Miscanthus lutarioriparius</name>
    <dbReference type="NCBI Taxonomy" id="422564"/>
    <lineage>
        <taxon>Eukaryota</taxon>
        <taxon>Viridiplantae</taxon>
        <taxon>Streptophyta</taxon>
        <taxon>Embryophyta</taxon>
        <taxon>Tracheophyta</taxon>
        <taxon>Spermatophyta</taxon>
        <taxon>Magnoliopsida</taxon>
        <taxon>Liliopsida</taxon>
        <taxon>Poales</taxon>
        <taxon>Poaceae</taxon>
        <taxon>PACMAD clade</taxon>
        <taxon>Panicoideae</taxon>
        <taxon>Andropogonodae</taxon>
        <taxon>Andropogoneae</taxon>
        <taxon>Saccharinae</taxon>
        <taxon>Miscanthus</taxon>
    </lineage>
</organism>
<dbReference type="AlphaFoldDB" id="A0A811MSF4"/>
<evidence type="ECO:0000313" key="2">
    <source>
        <dbReference type="Proteomes" id="UP000604825"/>
    </source>
</evidence>
<reference evidence="1" key="1">
    <citation type="submission" date="2020-10" db="EMBL/GenBank/DDBJ databases">
        <authorList>
            <person name="Han B."/>
            <person name="Lu T."/>
            <person name="Zhao Q."/>
            <person name="Huang X."/>
            <person name="Zhao Y."/>
        </authorList>
    </citation>
    <scope>NUCLEOTIDE SEQUENCE</scope>
</reference>
<sequence>MPQSRGSTAWGVAASVPALVYIPSPKPPPTPPAAAANTPLFLPAGERSTNEMALSHGVGGSDESVHSTFASRYVRVSLPRHVCRCRAAAWPAFLRRSLGSITRCSFLRRNNRR</sequence>
<accession>A0A811MSF4</accession>
<protein>
    <submittedName>
        <fullName evidence="1">Uncharacterized protein</fullName>
    </submittedName>
</protein>
<comment type="caution">
    <text evidence="1">The sequence shown here is derived from an EMBL/GenBank/DDBJ whole genome shotgun (WGS) entry which is preliminary data.</text>
</comment>
<evidence type="ECO:0000313" key="1">
    <source>
        <dbReference type="EMBL" id="CAD6214299.1"/>
    </source>
</evidence>
<proteinExistence type="predicted"/>
<dbReference type="EMBL" id="CAJGYO010000002">
    <property type="protein sequence ID" value="CAD6214299.1"/>
    <property type="molecule type" value="Genomic_DNA"/>
</dbReference>
<dbReference type="Proteomes" id="UP000604825">
    <property type="component" value="Unassembled WGS sequence"/>
</dbReference>
<name>A0A811MSF4_9POAL</name>
<gene>
    <name evidence="1" type="ORF">NCGR_LOCUS9731</name>
</gene>